<sequence>MGNGVKLQHIESEEQLQNALSKSMTLSPEPYEKIYLNPKRPVSGDLRQTFAIPTPLGILRFTVALLPLSIELMGWRGSGGTFGTPTTTCKPGNAFSPGPTFAAEFGFYPLTLALLSFLFMICSLRTNAIFVVLFICATAGFALAAGGLFYTATGATATGTNLTIACGAAFFAADMLGWYLLFAIMIAVIELSVPDLPLFDLSSVIKARPRTKQE</sequence>
<comment type="similarity">
    <text evidence="2">Belongs to the acetate uptake transporter (AceTr) (TC 2.A.96) family.</text>
</comment>
<feature type="transmembrane region" description="Helical" evidence="6">
    <location>
        <begin position="49"/>
        <end position="70"/>
    </location>
</feature>
<feature type="transmembrane region" description="Helical" evidence="6">
    <location>
        <begin position="129"/>
        <end position="150"/>
    </location>
</feature>
<dbReference type="GeneID" id="89923892"/>
<dbReference type="Pfam" id="PF01184">
    <property type="entry name" value="Gpr1_Fun34_YaaH"/>
    <property type="match status" value="1"/>
</dbReference>
<evidence type="ECO:0000313" key="8">
    <source>
        <dbReference type="Proteomes" id="UP001337655"/>
    </source>
</evidence>
<dbReference type="Proteomes" id="UP001337655">
    <property type="component" value="Unassembled WGS sequence"/>
</dbReference>
<feature type="transmembrane region" description="Helical" evidence="6">
    <location>
        <begin position="162"/>
        <end position="189"/>
    </location>
</feature>
<comment type="caution">
    <text evidence="7">The sequence shown here is derived from an EMBL/GenBank/DDBJ whole genome shotgun (WGS) entry which is preliminary data.</text>
</comment>
<evidence type="ECO:0000256" key="2">
    <source>
        <dbReference type="ARBA" id="ARBA00005587"/>
    </source>
</evidence>
<evidence type="ECO:0000313" key="7">
    <source>
        <dbReference type="EMBL" id="KAK5173864.1"/>
    </source>
</evidence>
<keyword evidence="5 6" id="KW-0472">Membrane</keyword>
<dbReference type="GO" id="GO:0015123">
    <property type="term" value="F:acetate transmembrane transporter activity"/>
    <property type="evidence" value="ECO:0007669"/>
    <property type="project" value="TreeGrafter"/>
</dbReference>
<evidence type="ECO:0000256" key="5">
    <source>
        <dbReference type="ARBA" id="ARBA00023136"/>
    </source>
</evidence>
<proteinExistence type="inferred from homology"/>
<comment type="subcellular location">
    <subcellularLocation>
        <location evidence="1">Membrane</location>
        <topology evidence="1">Multi-pass membrane protein</topology>
    </subcellularLocation>
</comment>
<keyword evidence="4 6" id="KW-1133">Transmembrane helix</keyword>
<feature type="transmembrane region" description="Helical" evidence="6">
    <location>
        <begin position="105"/>
        <end position="122"/>
    </location>
</feature>
<dbReference type="PANTHER" id="PTHR31123:SF4">
    <property type="entry name" value="PROTEIN ALCS"/>
    <property type="match status" value="1"/>
</dbReference>
<dbReference type="RefSeq" id="XP_064662559.1">
    <property type="nucleotide sequence ID" value="XM_064799804.1"/>
</dbReference>
<dbReference type="GO" id="GO:0005886">
    <property type="term" value="C:plasma membrane"/>
    <property type="evidence" value="ECO:0007669"/>
    <property type="project" value="TreeGrafter"/>
</dbReference>
<evidence type="ECO:0000256" key="1">
    <source>
        <dbReference type="ARBA" id="ARBA00004141"/>
    </source>
</evidence>
<reference evidence="7 8" key="1">
    <citation type="submission" date="2023-08" db="EMBL/GenBank/DDBJ databases">
        <title>Black Yeasts Isolated from many extreme environments.</title>
        <authorList>
            <person name="Coleine C."/>
            <person name="Stajich J.E."/>
            <person name="Selbmann L."/>
        </authorList>
    </citation>
    <scope>NUCLEOTIDE SEQUENCE [LARGE SCALE GENOMIC DNA]</scope>
    <source>
        <strain evidence="7 8">CCFEE 5935</strain>
    </source>
</reference>
<accession>A0AAV9PIY9</accession>
<dbReference type="AlphaFoldDB" id="A0AAV9PIY9"/>
<organism evidence="7 8">
    <name type="scientific">Saxophila tyrrhenica</name>
    <dbReference type="NCBI Taxonomy" id="1690608"/>
    <lineage>
        <taxon>Eukaryota</taxon>
        <taxon>Fungi</taxon>
        <taxon>Dikarya</taxon>
        <taxon>Ascomycota</taxon>
        <taxon>Pezizomycotina</taxon>
        <taxon>Dothideomycetes</taxon>
        <taxon>Dothideomycetidae</taxon>
        <taxon>Mycosphaerellales</taxon>
        <taxon>Extremaceae</taxon>
        <taxon>Saxophila</taxon>
    </lineage>
</organism>
<name>A0AAV9PIY9_9PEZI</name>
<dbReference type="PANTHER" id="PTHR31123">
    <property type="entry name" value="ACCUMULATION OF DYADS PROTEIN 2-RELATED"/>
    <property type="match status" value="1"/>
</dbReference>
<evidence type="ECO:0000256" key="6">
    <source>
        <dbReference type="SAM" id="Phobius"/>
    </source>
</evidence>
<evidence type="ECO:0000256" key="3">
    <source>
        <dbReference type="ARBA" id="ARBA00022692"/>
    </source>
</evidence>
<dbReference type="InterPro" id="IPR000791">
    <property type="entry name" value="Gpr1/Fun34/SatP-like"/>
</dbReference>
<evidence type="ECO:0000256" key="4">
    <source>
        <dbReference type="ARBA" id="ARBA00022989"/>
    </source>
</evidence>
<dbReference type="EMBL" id="JAVRRT010000003">
    <property type="protein sequence ID" value="KAK5173864.1"/>
    <property type="molecule type" value="Genomic_DNA"/>
</dbReference>
<dbReference type="InterPro" id="IPR051633">
    <property type="entry name" value="AceTr"/>
</dbReference>
<keyword evidence="3 6" id="KW-0812">Transmembrane</keyword>
<keyword evidence="8" id="KW-1185">Reference proteome</keyword>
<gene>
    <name evidence="7" type="ORF">LTR77_002545</name>
</gene>
<protein>
    <submittedName>
        <fullName evidence="7">Uncharacterized protein</fullName>
    </submittedName>
</protein>